<dbReference type="Pfam" id="PF07729">
    <property type="entry name" value="FCD"/>
    <property type="match status" value="1"/>
</dbReference>
<dbReference type="SUPFAM" id="SSF46785">
    <property type="entry name" value="Winged helix' DNA-binding domain"/>
    <property type="match status" value="1"/>
</dbReference>
<dbReference type="eggNOG" id="COG2186">
    <property type="taxonomic scope" value="Bacteria"/>
</dbReference>
<dbReference type="PANTHER" id="PTHR43537:SF5">
    <property type="entry name" value="UXU OPERON TRANSCRIPTIONAL REGULATOR"/>
    <property type="match status" value="1"/>
</dbReference>
<dbReference type="STRING" id="1108045.GORHZ_071_00130"/>
<organism evidence="5 6">
    <name type="scientific">Gordonia rhizosphera NBRC 16068</name>
    <dbReference type="NCBI Taxonomy" id="1108045"/>
    <lineage>
        <taxon>Bacteria</taxon>
        <taxon>Bacillati</taxon>
        <taxon>Actinomycetota</taxon>
        <taxon>Actinomycetes</taxon>
        <taxon>Mycobacteriales</taxon>
        <taxon>Gordoniaceae</taxon>
        <taxon>Gordonia</taxon>
    </lineage>
</organism>
<reference evidence="5 6" key="1">
    <citation type="submission" date="2012-08" db="EMBL/GenBank/DDBJ databases">
        <title>Whole genome shotgun sequence of Gordonia rhizosphera NBRC 16068.</title>
        <authorList>
            <person name="Takarada H."/>
            <person name="Isaki S."/>
            <person name="Hosoyama A."/>
            <person name="Tsuchikane K."/>
            <person name="Katsumata H."/>
            <person name="Baba S."/>
            <person name="Ohji S."/>
            <person name="Yamazaki S."/>
            <person name="Fujita N."/>
        </authorList>
    </citation>
    <scope>NUCLEOTIDE SEQUENCE [LARGE SCALE GENOMIC DNA]</scope>
    <source>
        <strain evidence="5 6">NBRC 16068</strain>
    </source>
</reference>
<dbReference type="GO" id="GO:0003700">
    <property type="term" value="F:DNA-binding transcription factor activity"/>
    <property type="evidence" value="ECO:0007669"/>
    <property type="project" value="InterPro"/>
</dbReference>
<dbReference type="PRINTS" id="PR00035">
    <property type="entry name" value="HTHGNTR"/>
</dbReference>
<evidence type="ECO:0000313" key="5">
    <source>
        <dbReference type="EMBL" id="GAB89816.1"/>
    </source>
</evidence>
<dbReference type="InterPro" id="IPR000524">
    <property type="entry name" value="Tscrpt_reg_HTH_GntR"/>
</dbReference>
<dbReference type="PROSITE" id="PS50949">
    <property type="entry name" value="HTH_GNTR"/>
    <property type="match status" value="1"/>
</dbReference>
<dbReference type="GO" id="GO:0003677">
    <property type="term" value="F:DNA binding"/>
    <property type="evidence" value="ECO:0007669"/>
    <property type="project" value="UniProtKB-KW"/>
</dbReference>
<dbReference type="Pfam" id="PF00392">
    <property type="entry name" value="GntR"/>
    <property type="match status" value="1"/>
</dbReference>
<dbReference type="AlphaFoldDB" id="K6W7X5"/>
<evidence type="ECO:0000256" key="2">
    <source>
        <dbReference type="ARBA" id="ARBA00023125"/>
    </source>
</evidence>
<keyword evidence="6" id="KW-1185">Reference proteome</keyword>
<keyword evidence="2" id="KW-0238">DNA-binding</keyword>
<evidence type="ECO:0000259" key="4">
    <source>
        <dbReference type="PROSITE" id="PS50949"/>
    </source>
</evidence>
<dbReference type="EMBL" id="BAHC01000071">
    <property type="protein sequence ID" value="GAB89816.1"/>
    <property type="molecule type" value="Genomic_DNA"/>
</dbReference>
<dbReference type="Proteomes" id="UP000008363">
    <property type="component" value="Unassembled WGS sequence"/>
</dbReference>
<proteinExistence type="predicted"/>
<keyword evidence="1" id="KW-0805">Transcription regulation</keyword>
<dbReference type="Gene3D" id="1.10.10.10">
    <property type="entry name" value="Winged helix-like DNA-binding domain superfamily/Winged helix DNA-binding domain"/>
    <property type="match status" value="1"/>
</dbReference>
<evidence type="ECO:0000256" key="1">
    <source>
        <dbReference type="ARBA" id="ARBA00023015"/>
    </source>
</evidence>
<dbReference type="PANTHER" id="PTHR43537">
    <property type="entry name" value="TRANSCRIPTIONAL REGULATOR, GNTR FAMILY"/>
    <property type="match status" value="1"/>
</dbReference>
<dbReference type="SUPFAM" id="SSF48008">
    <property type="entry name" value="GntR ligand-binding domain-like"/>
    <property type="match status" value="1"/>
</dbReference>
<dbReference type="InterPro" id="IPR036388">
    <property type="entry name" value="WH-like_DNA-bd_sf"/>
</dbReference>
<gene>
    <name evidence="5" type="ORF">GORHZ_071_00130</name>
</gene>
<feature type="domain" description="HTH gntR-type" evidence="4">
    <location>
        <begin position="25"/>
        <end position="95"/>
    </location>
</feature>
<dbReference type="CDD" id="cd07377">
    <property type="entry name" value="WHTH_GntR"/>
    <property type="match status" value="1"/>
</dbReference>
<dbReference type="SMART" id="SM00895">
    <property type="entry name" value="FCD"/>
    <property type="match status" value="1"/>
</dbReference>
<dbReference type="Gene3D" id="1.20.120.530">
    <property type="entry name" value="GntR ligand-binding domain-like"/>
    <property type="match status" value="1"/>
</dbReference>
<evidence type="ECO:0000256" key="3">
    <source>
        <dbReference type="ARBA" id="ARBA00023163"/>
    </source>
</evidence>
<dbReference type="InterPro" id="IPR008920">
    <property type="entry name" value="TF_FadR/GntR_C"/>
</dbReference>
<accession>K6W7X5</accession>
<dbReference type="SMART" id="SM00345">
    <property type="entry name" value="HTH_GNTR"/>
    <property type="match status" value="1"/>
</dbReference>
<comment type="caution">
    <text evidence="5">The sequence shown here is derived from an EMBL/GenBank/DDBJ whole genome shotgun (WGS) entry which is preliminary data.</text>
</comment>
<sequence length="259" mass="27878">MTMAESSTSSAVARHPVKLQPMQVPKASDVLANDLRERILRGEFPSGTALPPERELVTQTRMSRTTVREALRILEVQGLVVIKTGRSGGAFVQQPGGDAVATSVSLLIRGQQLRLTALLETREAIEPACASLAAKYRTDDDLAALDAANATIGDPATPLQAFLQANVDWHIAVATASHNELLTGFMTALSSAIYSSTENKAFVDDEVRKTTFKAHKTITDAIRAGDAVAAMRRMTKHVHGYAEAVVQVEERTEIELGDS</sequence>
<name>K6W7X5_9ACTN</name>
<protein>
    <submittedName>
        <fullName evidence="5">Putative GntR family transcriptional regulator</fullName>
    </submittedName>
</protein>
<keyword evidence="3" id="KW-0804">Transcription</keyword>
<evidence type="ECO:0000313" key="6">
    <source>
        <dbReference type="Proteomes" id="UP000008363"/>
    </source>
</evidence>
<dbReference type="InterPro" id="IPR011711">
    <property type="entry name" value="GntR_C"/>
</dbReference>
<dbReference type="InterPro" id="IPR036390">
    <property type="entry name" value="WH_DNA-bd_sf"/>
</dbReference>